<feature type="chain" id="PRO_5039944725" evidence="4">
    <location>
        <begin position="24"/>
        <end position="376"/>
    </location>
</feature>
<dbReference type="PANTHER" id="PTHR30483:SF6">
    <property type="entry name" value="PERIPLASMIC BINDING PROTEIN OF ABC TRANSPORTER FOR NATURAL AMINO ACIDS"/>
    <property type="match status" value="1"/>
</dbReference>
<dbReference type="PANTHER" id="PTHR30483">
    <property type="entry name" value="LEUCINE-SPECIFIC-BINDING PROTEIN"/>
    <property type="match status" value="1"/>
</dbReference>
<keyword evidence="7" id="KW-1185">Reference proteome</keyword>
<name>A0A9J6PBY6_9PROT</name>
<dbReference type="InterPro" id="IPR051010">
    <property type="entry name" value="BCAA_transport"/>
</dbReference>
<dbReference type="EMBL" id="JAMZFT010000004">
    <property type="protein sequence ID" value="MCP1337692.1"/>
    <property type="molecule type" value="Genomic_DNA"/>
</dbReference>
<comment type="similarity">
    <text evidence="1">Belongs to the leucine-binding protein family.</text>
</comment>
<dbReference type="CDD" id="cd06335">
    <property type="entry name" value="PBP1_ABC_ligand_binding-like"/>
    <property type="match status" value="1"/>
</dbReference>
<sequence>MFGTRGMTAVLAGVFAVAGPAAAETVKIGAVQGLSGPPAIVDFGESYLQGNQLALKEYNANNPKHQIEFIVYNDEANPQRAVSLVQRLISNDQVSIVVGTVNSGNVAAFAPIMQQARVPLMAGPAIATNITAKFIDQDPSYIFRCSMVEKYQVDAILDWGVKTFDKIGMLHGTTGYGMFAAGEIQKGMEERGVKLVAVESGSPQANDVTPQALQLKNAGAELVLLFHDSFELLYRALPKADYRPVIAGNWGMSSQMILNILGKEALEGSVMGQALDMNDPKAQEFDAKMKAEYGDKYRWPVVASLGYDAMRLVLQAVDMAGGDRDAIRDALEKIDNFDAVSGTPAKPFGPKDHECLDADNVFLGVWRDGQVVKLEQ</sequence>
<proteinExistence type="inferred from homology"/>
<evidence type="ECO:0000313" key="7">
    <source>
        <dbReference type="Proteomes" id="UP001055804"/>
    </source>
</evidence>
<feature type="signal peptide" evidence="4">
    <location>
        <begin position="1"/>
        <end position="23"/>
    </location>
</feature>
<dbReference type="Gene3D" id="3.40.50.2300">
    <property type="match status" value="2"/>
</dbReference>
<feature type="domain" description="Leucine-binding protein" evidence="5">
    <location>
        <begin position="25"/>
        <end position="353"/>
    </location>
</feature>
<gene>
    <name evidence="6" type="ORF">NJQ99_14820</name>
</gene>
<accession>A0A9J6PBY6</accession>
<evidence type="ECO:0000313" key="6">
    <source>
        <dbReference type="EMBL" id="MCP1337692.1"/>
    </source>
</evidence>
<evidence type="ECO:0000256" key="2">
    <source>
        <dbReference type="ARBA" id="ARBA00022729"/>
    </source>
</evidence>
<dbReference type="InterPro" id="IPR028081">
    <property type="entry name" value="Leu-bd"/>
</dbReference>
<protein>
    <submittedName>
        <fullName evidence="6">ABC transporter substrate-binding protein</fullName>
    </submittedName>
</protein>
<evidence type="ECO:0000256" key="1">
    <source>
        <dbReference type="ARBA" id="ARBA00010062"/>
    </source>
</evidence>
<comment type="caution">
    <text evidence="6">The sequence shown here is derived from an EMBL/GenBank/DDBJ whole genome shotgun (WGS) entry which is preliminary data.</text>
</comment>
<dbReference type="Pfam" id="PF13458">
    <property type="entry name" value="Peripla_BP_6"/>
    <property type="match status" value="1"/>
</dbReference>
<evidence type="ECO:0000256" key="3">
    <source>
        <dbReference type="ARBA" id="ARBA00022970"/>
    </source>
</evidence>
<keyword evidence="3" id="KW-0813">Transport</keyword>
<dbReference type="InterPro" id="IPR028082">
    <property type="entry name" value="Peripla_BP_I"/>
</dbReference>
<dbReference type="Proteomes" id="UP001055804">
    <property type="component" value="Unassembled WGS sequence"/>
</dbReference>
<evidence type="ECO:0000256" key="4">
    <source>
        <dbReference type="SAM" id="SignalP"/>
    </source>
</evidence>
<reference evidence="6" key="1">
    <citation type="submission" date="2022-06" db="EMBL/GenBank/DDBJ databases">
        <title>Isolation and Genomics of Futiania mangrovii gen. nov., sp. nov., a Rare and Metabolically-versatile member in the Class Alphaproteobacteria.</title>
        <authorList>
            <person name="Liu L."/>
            <person name="Huang W.-C."/>
            <person name="Pan J."/>
            <person name="Li J."/>
            <person name="Huang Y."/>
            <person name="Du H."/>
            <person name="Liu Y."/>
            <person name="Li M."/>
        </authorList>
    </citation>
    <scope>NUCLEOTIDE SEQUENCE</scope>
    <source>
        <strain evidence="6">FT118</strain>
    </source>
</reference>
<dbReference type="AlphaFoldDB" id="A0A9J6PBY6"/>
<organism evidence="6 7">
    <name type="scientific">Futiania mangrovi</name>
    <dbReference type="NCBI Taxonomy" id="2959716"/>
    <lineage>
        <taxon>Bacteria</taxon>
        <taxon>Pseudomonadati</taxon>
        <taxon>Pseudomonadota</taxon>
        <taxon>Alphaproteobacteria</taxon>
        <taxon>Futianiales</taxon>
        <taxon>Futianiaceae</taxon>
        <taxon>Futiania</taxon>
    </lineage>
</organism>
<dbReference type="SUPFAM" id="SSF53822">
    <property type="entry name" value="Periplasmic binding protein-like I"/>
    <property type="match status" value="1"/>
</dbReference>
<keyword evidence="2 4" id="KW-0732">Signal</keyword>
<dbReference type="GO" id="GO:0006865">
    <property type="term" value="P:amino acid transport"/>
    <property type="evidence" value="ECO:0007669"/>
    <property type="project" value="UniProtKB-KW"/>
</dbReference>
<dbReference type="RefSeq" id="WP_269333661.1">
    <property type="nucleotide sequence ID" value="NZ_JAMZFT010000004.1"/>
</dbReference>
<keyword evidence="3" id="KW-0029">Amino-acid transport</keyword>
<evidence type="ECO:0000259" key="5">
    <source>
        <dbReference type="Pfam" id="PF13458"/>
    </source>
</evidence>